<evidence type="ECO:0000313" key="2">
    <source>
        <dbReference type="Proteomes" id="UP000694404"/>
    </source>
</evidence>
<dbReference type="Ensembl" id="ENSCABT00000018161.1">
    <property type="protein sequence ID" value="ENSCABP00000016572.1"/>
    <property type="gene ID" value="ENSCABG00000012316.1"/>
</dbReference>
<dbReference type="Proteomes" id="UP000694404">
    <property type="component" value="Unplaced"/>
</dbReference>
<protein>
    <submittedName>
        <fullName evidence="1">Uncharacterized protein</fullName>
    </submittedName>
</protein>
<reference evidence="1" key="1">
    <citation type="submission" date="2025-08" db="UniProtKB">
        <authorList>
            <consortium name="Ensembl"/>
        </authorList>
    </citation>
    <scope>IDENTIFICATION</scope>
</reference>
<proteinExistence type="predicted"/>
<accession>A0A8C0H418</accession>
<keyword evidence="2" id="KW-1185">Reference proteome</keyword>
<sequence>MYILSMTVPSCETSPSASLTHWPKWSSYSPGGRGGLMGRSYVNVRPSSMLWSFHIFGQNWIPIVQGTV</sequence>
<reference evidence="1" key="2">
    <citation type="submission" date="2025-09" db="UniProtKB">
        <authorList>
            <consortium name="Ensembl"/>
        </authorList>
    </citation>
    <scope>IDENTIFICATION</scope>
</reference>
<dbReference type="AlphaFoldDB" id="A0A8C0H418"/>
<evidence type="ECO:0000313" key="1">
    <source>
        <dbReference type="Ensembl" id="ENSCABP00000016572.1"/>
    </source>
</evidence>
<name>A0A8C0H418_CHEAB</name>
<organism evidence="1 2">
    <name type="scientific">Chelonoidis abingdonii</name>
    <name type="common">Abingdon island giant tortoise</name>
    <name type="synonym">Testudo abingdonii</name>
    <dbReference type="NCBI Taxonomy" id="106734"/>
    <lineage>
        <taxon>Eukaryota</taxon>
        <taxon>Metazoa</taxon>
        <taxon>Chordata</taxon>
        <taxon>Craniata</taxon>
        <taxon>Vertebrata</taxon>
        <taxon>Euteleostomi</taxon>
        <taxon>Archelosauria</taxon>
        <taxon>Testudinata</taxon>
        <taxon>Testudines</taxon>
        <taxon>Cryptodira</taxon>
        <taxon>Durocryptodira</taxon>
        <taxon>Testudinoidea</taxon>
        <taxon>Testudinidae</taxon>
        <taxon>Chelonoidis</taxon>
    </lineage>
</organism>